<protein>
    <submittedName>
        <fullName evidence="2">Uncharacterized protein</fullName>
    </submittedName>
</protein>
<organism evidence="2">
    <name type="scientific">Musca domestica</name>
    <name type="common">House fly</name>
    <dbReference type="NCBI Taxonomy" id="7370"/>
    <lineage>
        <taxon>Eukaryota</taxon>
        <taxon>Metazoa</taxon>
        <taxon>Ecdysozoa</taxon>
        <taxon>Arthropoda</taxon>
        <taxon>Hexapoda</taxon>
        <taxon>Insecta</taxon>
        <taxon>Pterygota</taxon>
        <taxon>Neoptera</taxon>
        <taxon>Endopterygota</taxon>
        <taxon>Diptera</taxon>
        <taxon>Brachycera</taxon>
        <taxon>Muscomorpha</taxon>
        <taxon>Muscoidea</taxon>
        <taxon>Muscidae</taxon>
        <taxon>Musca</taxon>
    </lineage>
</organism>
<name>A0A1I8NKJ0_MUSDO</name>
<dbReference type="EnsemblMetazoa" id="MDOA016655-RA">
    <property type="protein sequence ID" value="MDOA016655-PA"/>
    <property type="gene ID" value="MDOA016655"/>
</dbReference>
<evidence type="ECO:0000313" key="2">
    <source>
        <dbReference type="EnsemblMetazoa" id="MDOA016655-PA"/>
    </source>
</evidence>
<accession>A0A1I8NKJ0</accession>
<sequence length="124" mass="14395">MEQLLEKLLIKILLTWLMLYPVVNGLPFEGTGKFENAIIGKGKVFVQPSDLILREPDGVPLKYQFIIDYPHPPVPGNQYYKPWNTVSSNHIYVKTSENDKNRILRKKNILYLSKTEEPPIEIKE</sequence>
<dbReference type="AlphaFoldDB" id="A0A1I8NKJ0"/>
<feature type="chain" id="PRO_5044561879" evidence="1">
    <location>
        <begin position="26"/>
        <end position="124"/>
    </location>
</feature>
<reference evidence="2" key="1">
    <citation type="submission" date="2020-05" db="UniProtKB">
        <authorList>
            <consortium name="EnsemblMetazoa"/>
        </authorList>
    </citation>
    <scope>IDENTIFICATION</scope>
    <source>
        <strain evidence="2">Aabys</strain>
    </source>
</reference>
<dbReference type="VEuPathDB" id="VectorBase:MDOA016655"/>
<gene>
    <name evidence="2" type="primary">105261695</name>
</gene>
<proteinExistence type="predicted"/>
<evidence type="ECO:0000256" key="1">
    <source>
        <dbReference type="SAM" id="SignalP"/>
    </source>
</evidence>
<feature type="signal peptide" evidence="1">
    <location>
        <begin position="1"/>
        <end position="25"/>
    </location>
</feature>
<keyword evidence="1" id="KW-0732">Signal</keyword>